<reference evidence="9 11" key="1">
    <citation type="submission" date="2015-04" db="EMBL/GenBank/DDBJ databases">
        <title>Genome sequence of Kerstersia gyiorum CG1.</title>
        <authorList>
            <person name="Greninger A.L."/>
            <person name="Kozyreva V."/>
            <person name="Chaturvedi V."/>
        </authorList>
    </citation>
    <scope>NUCLEOTIDE SEQUENCE [LARGE SCALE GENOMIC DNA]</scope>
    <source>
        <strain evidence="9 11">CG1</strain>
    </source>
</reference>
<dbReference type="GeneID" id="99725133"/>
<evidence type="ECO:0000256" key="3">
    <source>
        <dbReference type="ARBA" id="ARBA00022781"/>
    </source>
</evidence>
<comment type="similarity">
    <text evidence="8">Belongs to the ATPase delta chain family.</text>
</comment>
<dbReference type="PATRIC" id="fig|206506.3.peg.2245"/>
<dbReference type="EMBL" id="LBNE01000006">
    <property type="protein sequence ID" value="KKO71615.1"/>
    <property type="molecule type" value="Genomic_DNA"/>
</dbReference>
<evidence type="ECO:0000313" key="9">
    <source>
        <dbReference type="EMBL" id="KKO71615.1"/>
    </source>
</evidence>
<evidence type="ECO:0000256" key="5">
    <source>
        <dbReference type="ARBA" id="ARBA00023136"/>
    </source>
</evidence>
<comment type="subcellular location">
    <subcellularLocation>
        <location evidence="8">Cell membrane</location>
        <topology evidence="8">Peripheral membrane protein</topology>
    </subcellularLocation>
    <subcellularLocation>
        <location evidence="1">Membrane</location>
    </subcellularLocation>
</comment>
<keyword evidence="8" id="KW-1003">Cell membrane</keyword>
<sequence>MAEISTVARPYAEALYEAASKDKESAGSESWSELLSQWAQVVALPDVREAFSDPRLNDEQSIELFIQLTQAELSPSARNFITLLVENGRLLLLPEIARQFIELKNRSEGAAVADITSAFPLEGEELAGLVAALEKRFGLKLKPNVTVDASLIGGVRVAVGDQVLDDSVLARLAQMRNTLAA</sequence>
<dbReference type="Pfam" id="PF00213">
    <property type="entry name" value="OSCP"/>
    <property type="match status" value="1"/>
</dbReference>
<keyword evidence="11" id="KW-1185">Reference proteome</keyword>
<keyword evidence="5 8" id="KW-0472">Membrane</keyword>
<evidence type="ECO:0000256" key="8">
    <source>
        <dbReference type="HAMAP-Rule" id="MF_01416"/>
    </source>
</evidence>
<dbReference type="GO" id="GO:0005886">
    <property type="term" value="C:plasma membrane"/>
    <property type="evidence" value="ECO:0007669"/>
    <property type="project" value="UniProtKB-SubCell"/>
</dbReference>
<gene>
    <name evidence="8" type="primary">atpH</name>
    <name evidence="9" type="ORF">AAV32_10510</name>
    <name evidence="10" type="ORF">EV679_2950</name>
</gene>
<protein>
    <recommendedName>
        <fullName evidence="8">ATP synthase subunit delta</fullName>
    </recommendedName>
    <alternativeName>
        <fullName evidence="8">ATP synthase F(1) sector subunit delta</fullName>
    </alternativeName>
    <alternativeName>
        <fullName evidence="8">F-type ATPase subunit delta</fullName>
        <shortName evidence="8">F-ATPase subunit delta</shortName>
    </alternativeName>
</protein>
<keyword evidence="3 8" id="KW-0375">Hydrogen ion transport</keyword>
<dbReference type="NCBIfam" id="TIGR01145">
    <property type="entry name" value="ATP_synt_delta"/>
    <property type="match status" value="1"/>
</dbReference>
<name>A0A171KRU8_9BURK</name>
<evidence type="ECO:0000256" key="7">
    <source>
        <dbReference type="ARBA" id="ARBA00023310"/>
    </source>
</evidence>
<keyword evidence="6 8" id="KW-0139">CF(1)</keyword>
<dbReference type="STRING" id="206506.AAV32_10510"/>
<evidence type="ECO:0000313" key="11">
    <source>
        <dbReference type="Proteomes" id="UP000078084"/>
    </source>
</evidence>
<evidence type="ECO:0000256" key="1">
    <source>
        <dbReference type="ARBA" id="ARBA00004370"/>
    </source>
</evidence>
<dbReference type="SUPFAM" id="SSF47928">
    <property type="entry name" value="N-terminal domain of the delta subunit of the F1F0-ATP synthase"/>
    <property type="match status" value="1"/>
</dbReference>
<dbReference type="Proteomes" id="UP000078084">
    <property type="component" value="Unassembled WGS sequence"/>
</dbReference>
<accession>A0A171KRU8</accession>
<dbReference type="InterPro" id="IPR026015">
    <property type="entry name" value="ATP_synth_OSCP/delta_N_sf"/>
</dbReference>
<keyword evidence="4 8" id="KW-0406">Ion transport</keyword>
<dbReference type="GO" id="GO:0046933">
    <property type="term" value="F:proton-transporting ATP synthase activity, rotational mechanism"/>
    <property type="evidence" value="ECO:0007669"/>
    <property type="project" value="UniProtKB-UniRule"/>
</dbReference>
<comment type="caution">
    <text evidence="9">The sequence shown here is derived from an EMBL/GenBank/DDBJ whole genome shotgun (WGS) entry which is preliminary data.</text>
</comment>
<dbReference type="InterPro" id="IPR000711">
    <property type="entry name" value="ATPase_OSCP/dsu"/>
</dbReference>
<dbReference type="PANTHER" id="PTHR11910">
    <property type="entry name" value="ATP SYNTHASE DELTA CHAIN"/>
    <property type="match status" value="1"/>
</dbReference>
<dbReference type="AlphaFoldDB" id="A0A171KRU8"/>
<dbReference type="RefSeq" id="WP_068371385.1">
    <property type="nucleotide sequence ID" value="NZ_CBCSEB010000009.1"/>
</dbReference>
<organism evidence="9 11">
    <name type="scientific">Kerstersia gyiorum</name>
    <dbReference type="NCBI Taxonomy" id="206506"/>
    <lineage>
        <taxon>Bacteria</taxon>
        <taxon>Pseudomonadati</taxon>
        <taxon>Pseudomonadota</taxon>
        <taxon>Betaproteobacteria</taxon>
        <taxon>Burkholderiales</taxon>
        <taxon>Alcaligenaceae</taxon>
        <taxon>Kerstersia</taxon>
    </lineage>
</organism>
<evidence type="ECO:0000256" key="6">
    <source>
        <dbReference type="ARBA" id="ARBA00023196"/>
    </source>
</evidence>
<proteinExistence type="inferred from homology"/>
<dbReference type="GO" id="GO:0045259">
    <property type="term" value="C:proton-transporting ATP synthase complex"/>
    <property type="evidence" value="ECO:0007669"/>
    <property type="project" value="UniProtKB-KW"/>
</dbReference>
<dbReference type="HAMAP" id="MF_01416">
    <property type="entry name" value="ATP_synth_delta_bact"/>
    <property type="match status" value="1"/>
</dbReference>
<evidence type="ECO:0000313" key="10">
    <source>
        <dbReference type="EMBL" id="RZS66791.1"/>
    </source>
</evidence>
<dbReference type="Gene3D" id="1.10.520.20">
    <property type="entry name" value="N-terminal domain of the delta subunit of the F1F0-ATP synthase"/>
    <property type="match status" value="1"/>
</dbReference>
<comment type="function">
    <text evidence="8">This protein is part of the stalk that links CF(0) to CF(1). It either transmits conformational changes from CF(0) to CF(1) or is implicated in proton conduction.</text>
</comment>
<comment type="function">
    <text evidence="8">F(1)F(0) ATP synthase produces ATP from ADP in the presence of a proton or sodium gradient. F-type ATPases consist of two structural domains, F(1) containing the extramembraneous catalytic core and F(0) containing the membrane proton channel, linked together by a central stalk and a peripheral stalk. During catalysis, ATP synthesis in the catalytic domain of F(1) is coupled via a rotary mechanism of the central stalk subunits to proton translocation.</text>
</comment>
<evidence type="ECO:0000256" key="4">
    <source>
        <dbReference type="ARBA" id="ARBA00023065"/>
    </source>
</evidence>
<keyword evidence="7 8" id="KW-0066">ATP synthesis</keyword>
<evidence type="ECO:0000256" key="2">
    <source>
        <dbReference type="ARBA" id="ARBA00022448"/>
    </source>
</evidence>
<dbReference type="NCBIfam" id="NF004402">
    <property type="entry name" value="PRK05758.2-2"/>
    <property type="match status" value="1"/>
</dbReference>
<dbReference type="Proteomes" id="UP000292039">
    <property type="component" value="Unassembled WGS sequence"/>
</dbReference>
<dbReference type="EMBL" id="SGWZ01000005">
    <property type="protein sequence ID" value="RZS66791.1"/>
    <property type="molecule type" value="Genomic_DNA"/>
</dbReference>
<evidence type="ECO:0000313" key="12">
    <source>
        <dbReference type="Proteomes" id="UP000292039"/>
    </source>
</evidence>
<dbReference type="OrthoDB" id="9816221at2"/>
<dbReference type="PRINTS" id="PR00125">
    <property type="entry name" value="ATPASEDELTA"/>
</dbReference>
<keyword evidence="2 8" id="KW-0813">Transport</keyword>
<reference evidence="10 12" key="2">
    <citation type="submission" date="2019-02" db="EMBL/GenBank/DDBJ databases">
        <title>Genomic Encyclopedia of Type Strains, Phase IV (KMG-IV): sequencing the most valuable type-strain genomes for metagenomic binning, comparative biology and taxonomic classification.</title>
        <authorList>
            <person name="Goeker M."/>
        </authorList>
    </citation>
    <scope>NUCLEOTIDE SEQUENCE [LARGE SCALE GENOMIC DNA]</scope>
    <source>
        <strain evidence="10 12">DSM 16618</strain>
    </source>
</reference>